<feature type="domain" description="RNase III" evidence="1">
    <location>
        <begin position="64"/>
        <end position="119"/>
    </location>
</feature>
<dbReference type="InterPro" id="IPR040030">
    <property type="entry name" value="Ribosomal_mL57"/>
</dbReference>
<dbReference type="AlphaFoldDB" id="A0A871RBY1"/>
<dbReference type="EMBL" id="CP063134">
    <property type="protein sequence ID" value="QOU19630.1"/>
    <property type="molecule type" value="Genomic_DNA"/>
</dbReference>
<dbReference type="GO" id="GO:0004525">
    <property type="term" value="F:ribonuclease III activity"/>
    <property type="evidence" value="ECO:0007669"/>
    <property type="project" value="InterPro"/>
</dbReference>
<dbReference type="InterPro" id="IPR036389">
    <property type="entry name" value="RNase_III_sf"/>
</dbReference>
<dbReference type="Proteomes" id="UP000663131">
    <property type="component" value="Chromosome 6"/>
</dbReference>
<dbReference type="GeneID" id="64575704"/>
<dbReference type="GO" id="GO:0003735">
    <property type="term" value="F:structural constituent of ribosome"/>
    <property type="evidence" value="ECO:0007669"/>
    <property type="project" value="InterPro"/>
</dbReference>
<dbReference type="PANTHER" id="PTHR28160">
    <property type="entry name" value="54S RIBOSOMAL PROTEIN L15, MITOCHONDRIAL"/>
    <property type="match status" value="1"/>
</dbReference>
<dbReference type="Pfam" id="PF14622">
    <property type="entry name" value="Ribonucleas_3_3"/>
    <property type="match status" value="1"/>
</dbReference>
<gene>
    <name evidence="2" type="ORF">BRETT_003781</name>
</gene>
<dbReference type="RefSeq" id="XP_041136123.1">
    <property type="nucleotide sequence ID" value="XM_041282284.1"/>
</dbReference>
<evidence type="ECO:0000259" key="1">
    <source>
        <dbReference type="PROSITE" id="PS50142"/>
    </source>
</evidence>
<sequence>MNCLRTAADRLSFSSVMRGKILFQNVQRRNVVFVRGKRVKGMLRDPSDYLTSKGIKYSLSEDNIKPLKNFLGKEYELPDKMLLQILTHKSFAHGSKPYNEKFSFFGERLLKYAATKFVLATGRNENYKYSVGGYNFDSIGSLAHRLIVTDKSLSEFASEKGIDKIFFCKVALPYSEKEHEKNVKPKAMYSTIVSSLAGAIAAQHGKAVAEKFVNEMLFKDISQLVLKIEDGQ</sequence>
<dbReference type="PROSITE" id="PS50142">
    <property type="entry name" value="RNASE_3_2"/>
    <property type="match status" value="1"/>
</dbReference>
<reference evidence="2" key="2">
    <citation type="journal article" name="BMC Genomics">
        <title>New genome assemblies reveal patterns of domestication and adaptation across Brettanomyces (Dekkera) species.</title>
        <authorList>
            <person name="Roach M.J."/>
            <person name="Borneman A.R."/>
        </authorList>
    </citation>
    <scope>NUCLEOTIDE SEQUENCE</scope>
    <source>
        <strain evidence="2">UCD 2041</strain>
    </source>
</reference>
<dbReference type="GO" id="GO:0006396">
    <property type="term" value="P:RNA processing"/>
    <property type="evidence" value="ECO:0007669"/>
    <property type="project" value="InterPro"/>
</dbReference>
<dbReference type="GO" id="GO:0032543">
    <property type="term" value="P:mitochondrial translation"/>
    <property type="evidence" value="ECO:0007669"/>
    <property type="project" value="InterPro"/>
</dbReference>
<dbReference type="KEGG" id="bbrx:BRETT_003781"/>
<dbReference type="PANTHER" id="PTHR28160:SF1">
    <property type="entry name" value="LARGE RIBOSOMAL SUBUNIT PROTEIN ML57"/>
    <property type="match status" value="1"/>
</dbReference>
<dbReference type="SUPFAM" id="SSF69065">
    <property type="entry name" value="RNase III domain-like"/>
    <property type="match status" value="1"/>
</dbReference>
<dbReference type="Gene3D" id="1.10.1520.10">
    <property type="entry name" value="Ribonuclease III domain"/>
    <property type="match status" value="1"/>
</dbReference>
<organism evidence="2 3">
    <name type="scientific">Dekkera bruxellensis</name>
    <name type="common">Brettanomyces custersii</name>
    <dbReference type="NCBI Taxonomy" id="5007"/>
    <lineage>
        <taxon>Eukaryota</taxon>
        <taxon>Fungi</taxon>
        <taxon>Dikarya</taxon>
        <taxon>Ascomycota</taxon>
        <taxon>Saccharomycotina</taxon>
        <taxon>Pichiomycetes</taxon>
        <taxon>Pichiales</taxon>
        <taxon>Pichiaceae</taxon>
        <taxon>Brettanomyces</taxon>
    </lineage>
</organism>
<name>A0A871RBY1_DEKBR</name>
<accession>A0A871RBY1</accession>
<protein>
    <recommendedName>
        <fullName evidence="1">RNase III domain-containing protein</fullName>
    </recommendedName>
</protein>
<dbReference type="OrthoDB" id="2281895at2759"/>
<dbReference type="GO" id="GO:0005762">
    <property type="term" value="C:mitochondrial large ribosomal subunit"/>
    <property type="evidence" value="ECO:0007669"/>
    <property type="project" value="InterPro"/>
</dbReference>
<dbReference type="SMART" id="SM00535">
    <property type="entry name" value="RIBOc"/>
    <property type="match status" value="1"/>
</dbReference>
<reference evidence="2" key="1">
    <citation type="submission" date="2020-10" db="EMBL/GenBank/DDBJ databases">
        <authorList>
            <person name="Palmer J.M."/>
        </authorList>
    </citation>
    <scope>NUCLEOTIDE SEQUENCE</scope>
    <source>
        <strain evidence="2">UCD 2041</strain>
    </source>
</reference>
<evidence type="ECO:0000313" key="3">
    <source>
        <dbReference type="Proteomes" id="UP000663131"/>
    </source>
</evidence>
<dbReference type="InterPro" id="IPR000999">
    <property type="entry name" value="RNase_III_dom"/>
</dbReference>
<evidence type="ECO:0000313" key="2">
    <source>
        <dbReference type="EMBL" id="QOU19630.1"/>
    </source>
</evidence>
<proteinExistence type="predicted"/>